<reference evidence="10 11" key="1">
    <citation type="submission" date="2021-01" db="EMBL/GenBank/DDBJ databases">
        <title>Genome seq and assembly of Devosia sp. G19.</title>
        <authorList>
            <person name="Chhetri G."/>
        </authorList>
    </citation>
    <scope>NUCLEOTIDE SEQUENCE [LARGE SCALE GENOMIC DNA]</scope>
    <source>
        <strain evidence="10 11">G19</strain>
    </source>
</reference>
<evidence type="ECO:0000313" key="11">
    <source>
        <dbReference type="Proteomes" id="UP000595460"/>
    </source>
</evidence>
<sequence>MSDPVSVKTSTPLARFWGRLDRYEVEHIRRDGARQTVTREVYDHGGAAAVLMFTPAQRTVILTRQFRLPPHLNGDPAWLVEAPAGLLDAGEAPEVAARREALEETGYAPEAMELLFNAYMSPGSLTEKCACFLGRYTPGRQQGAGGGLHHEGEDIEVFELGFDEAMAMVAGGAIVDAKTILMLQALALKLASGEAA</sequence>
<evidence type="ECO:0000259" key="9">
    <source>
        <dbReference type="PROSITE" id="PS51462"/>
    </source>
</evidence>
<evidence type="ECO:0000313" key="10">
    <source>
        <dbReference type="EMBL" id="QQR36699.1"/>
    </source>
</evidence>
<dbReference type="Pfam" id="PF00293">
    <property type="entry name" value="NUDIX"/>
    <property type="match status" value="1"/>
</dbReference>
<dbReference type="PANTHER" id="PTHR11839:SF18">
    <property type="entry name" value="NUDIX HYDROLASE DOMAIN-CONTAINING PROTEIN"/>
    <property type="match status" value="1"/>
</dbReference>
<comment type="subunit">
    <text evidence="4">Homodimer.</text>
</comment>
<evidence type="ECO:0000256" key="1">
    <source>
        <dbReference type="ARBA" id="ARBA00000847"/>
    </source>
</evidence>
<evidence type="ECO:0000256" key="4">
    <source>
        <dbReference type="ARBA" id="ARBA00011738"/>
    </source>
</evidence>
<dbReference type="InterPro" id="IPR004385">
    <property type="entry name" value="NDP_pyrophosphatase"/>
</dbReference>
<keyword evidence="6 10" id="KW-0378">Hydrolase</keyword>
<accession>A0ABX7C0B4</accession>
<dbReference type="InterPro" id="IPR000086">
    <property type="entry name" value="NUDIX_hydrolase_dom"/>
</dbReference>
<comment type="similarity">
    <text evidence="3">Belongs to the Nudix hydrolase family. NudK subfamily.</text>
</comment>
<comment type="cofactor">
    <cofactor evidence="2">
        <name>Mg(2+)</name>
        <dbReference type="ChEBI" id="CHEBI:18420"/>
    </cofactor>
</comment>
<proteinExistence type="inferred from homology"/>
<evidence type="ECO:0000256" key="7">
    <source>
        <dbReference type="ARBA" id="ARBA00032162"/>
    </source>
</evidence>
<keyword evidence="11" id="KW-1185">Reference proteome</keyword>
<name>A0ABX7C0B4_9HYPH</name>
<dbReference type="RefSeq" id="WP_201659052.1">
    <property type="nucleotide sequence ID" value="NZ_CP068047.1"/>
</dbReference>
<dbReference type="InterPro" id="IPR015797">
    <property type="entry name" value="NUDIX_hydrolase-like_dom_sf"/>
</dbReference>
<dbReference type="SUPFAM" id="SSF55811">
    <property type="entry name" value="Nudix"/>
    <property type="match status" value="1"/>
</dbReference>
<dbReference type="EMBL" id="CP068047">
    <property type="protein sequence ID" value="QQR36699.1"/>
    <property type="molecule type" value="Genomic_DNA"/>
</dbReference>
<evidence type="ECO:0000256" key="5">
    <source>
        <dbReference type="ARBA" id="ARBA00016377"/>
    </source>
</evidence>
<protein>
    <recommendedName>
        <fullName evidence="5">GDP-mannose pyrophosphatase</fullName>
    </recommendedName>
    <alternativeName>
        <fullName evidence="7">GDP-mannose hydrolase</fullName>
    </alternativeName>
    <alternativeName>
        <fullName evidence="8">GDPMK</fullName>
    </alternativeName>
</protein>
<comment type="catalytic activity">
    <reaction evidence="1">
        <text>GDP-alpha-D-mannose + H2O = alpha-D-mannose 1-phosphate + GMP + 2 H(+)</text>
        <dbReference type="Rhea" id="RHEA:27978"/>
        <dbReference type="ChEBI" id="CHEBI:15377"/>
        <dbReference type="ChEBI" id="CHEBI:15378"/>
        <dbReference type="ChEBI" id="CHEBI:57527"/>
        <dbReference type="ChEBI" id="CHEBI:58115"/>
        <dbReference type="ChEBI" id="CHEBI:58409"/>
    </reaction>
</comment>
<feature type="domain" description="Nudix hydrolase" evidence="9">
    <location>
        <begin position="43"/>
        <end position="182"/>
    </location>
</feature>
<gene>
    <name evidence="10" type="ORF">JI749_03435</name>
</gene>
<dbReference type="PROSITE" id="PS51462">
    <property type="entry name" value="NUDIX"/>
    <property type="match status" value="1"/>
</dbReference>
<dbReference type="NCBIfam" id="TIGR00052">
    <property type="entry name" value="nudix-type nucleoside diphosphatase, YffH/AdpP family"/>
    <property type="match status" value="1"/>
</dbReference>
<dbReference type="PANTHER" id="PTHR11839">
    <property type="entry name" value="UDP/ADP-SUGAR PYROPHOSPHATASE"/>
    <property type="match status" value="1"/>
</dbReference>
<dbReference type="InterPro" id="IPR020084">
    <property type="entry name" value="NUDIX_hydrolase_CS"/>
</dbReference>
<dbReference type="CDD" id="cd24157">
    <property type="entry name" value="NUDIX_GDPMK"/>
    <property type="match status" value="1"/>
</dbReference>
<dbReference type="GO" id="GO:0016787">
    <property type="term" value="F:hydrolase activity"/>
    <property type="evidence" value="ECO:0007669"/>
    <property type="project" value="UniProtKB-KW"/>
</dbReference>
<evidence type="ECO:0000256" key="6">
    <source>
        <dbReference type="ARBA" id="ARBA00022801"/>
    </source>
</evidence>
<dbReference type="Proteomes" id="UP000595460">
    <property type="component" value="Chromosome"/>
</dbReference>
<evidence type="ECO:0000256" key="8">
    <source>
        <dbReference type="ARBA" id="ARBA00032272"/>
    </source>
</evidence>
<dbReference type="PROSITE" id="PS00893">
    <property type="entry name" value="NUDIX_BOX"/>
    <property type="match status" value="1"/>
</dbReference>
<evidence type="ECO:0000256" key="2">
    <source>
        <dbReference type="ARBA" id="ARBA00001946"/>
    </source>
</evidence>
<organism evidence="10 11">
    <name type="scientific">Devosia oryziradicis</name>
    <dbReference type="NCBI Taxonomy" id="2801335"/>
    <lineage>
        <taxon>Bacteria</taxon>
        <taxon>Pseudomonadati</taxon>
        <taxon>Pseudomonadota</taxon>
        <taxon>Alphaproteobacteria</taxon>
        <taxon>Hyphomicrobiales</taxon>
        <taxon>Devosiaceae</taxon>
        <taxon>Devosia</taxon>
    </lineage>
</organism>
<evidence type="ECO:0000256" key="3">
    <source>
        <dbReference type="ARBA" id="ARBA00007275"/>
    </source>
</evidence>
<dbReference type="Gene3D" id="3.90.79.10">
    <property type="entry name" value="Nucleoside Triphosphate Pyrophosphohydrolase"/>
    <property type="match status" value="1"/>
</dbReference>